<evidence type="ECO:0000313" key="2">
    <source>
        <dbReference type="Proteomes" id="UP000029643"/>
    </source>
</evidence>
<proteinExistence type="predicted"/>
<dbReference type="SUPFAM" id="SSF82185">
    <property type="entry name" value="Histone H3 K4-specific methyltransferase SET7/9 N-terminal domain"/>
    <property type="match status" value="1"/>
</dbReference>
<dbReference type="STRING" id="221126.SAMN04489722_105232"/>
<reference evidence="1 2" key="1">
    <citation type="journal article" date="2014" name="Genome Announc.">
        <title>Draft Genome Sequences of Marine Flavobacterium Algibacter lectus Strains SS8 and NR4.</title>
        <authorList>
            <person name="Takatani N."/>
            <person name="Nakanishi M."/>
            <person name="Meirelles P."/>
            <person name="Mino S."/>
            <person name="Suda W."/>
            <person name="Oshima K."/>
            <person name="Hattori M."/>
            <person name="Ohkuma M."/>
            <person name="Hosokawa M."/>
            <person name="Miyashita K."/>
            <person name="Thompson F.L."/>
            <person name="Niwa A."/>
            <person name="Sawabe T."/>
            <person name="Sawabe T."/>
        </authorList>
    </citation>
    <scope>NUCLEOTIDE SEQUENCE [LARGE SCALE GENOMIC DNA]</scope>
    <source>
        <strain evidence="2">JCM19274</strain>
    </source>
</reference>
<organism evidence="1 2">
    <name type="scientific">Algibacter lectus</name>
    <dbReference type="NCBI Taxonomy" id="221126"/>
    <lineage>
        <taxon>Bacteria</taxon>
        <taxon>Pseudomonadati</taxon>
        <taxon>Bacteroidota</taxon>
        <taxon>Flavobacteriia</taxon>
        <taxon>Flavobacteriales</taxon>
        <taxon>Flavobacteriaceae</taxon>
        <taxon>Algibacter</taxon>
    </lineage>
</organism>
<comment type="caution">
    <text evidence="1">The sequence shown here is derived from an EMBL/GenBank/DDBJ whole genome shotgun (WGS) entry which is preliminary data.</text>
</comment>
<keyword evidence="1" id="KW-0418">Kinase</keyword>
<evidence type="ECO:0000313" key="1">
    <source>
        <dbReference type="EMBL" id="GAL78252.1"/>
    </source>
</evidence>
<dbReference type="Gene3D" id="3.90.930.1">
    <property type="match status" value="1"/>
</dbReference>
<gene>
    <name evidence="1" type="ORF">JCM19274_4751</name>
</gene>
<keyword evidence="1" id="KW-0808">Transferase</keyword>
<dbReference type="AlphaFoldDB" id="A0A090X4R7"/>
<dbReference type="EC" id="2.7.1.68" evidence="1"/>
<dbReference type="RefSeq" id="WP_227805478.1">
    <property type="nucleotide sequence ID" value="NZ_BBNU01000002.1"/>
</dbReference>
<accession>A0A090X4R7</accession>
<dbReference type="EMBL" id="BBNU01000002">
    <property type="protein sequence ID" value="GAL78252.1"/>
    <property type="molecule type" value="Genomic_DNA"/>
</dbReference>
<dbReference type="InterPro" id="IPR011652">
    <property type="entry name" value="MORN_2"/>
</dbReference>
<sequence>MKPILFFILITLSITSCEKGVSGKTASAVEGELIVIDSVEVLKEELVLNGNKGIWYYKGQPYNGYSLKYYPNGVLEEKWGGFYNGKREGVAKRWTRNEKLQLESYYKNNRLVGSYKTWWENGVLSGETYYENGVKQGVERKWFSDGQLNKLRNFVDGKEHGFQKAWLANGKMYVNYEAKMVVFSV</sequence>
<protein>
    <submittedName>
        <fullName evidence="1">Phophatidylinositol-4-phosphate 5-kinase</fullName>
        <ecNumber evidence="1">2.7.1.68</ecNumber>
    </submittedName>
</protein>
<dbReference type="GO" id="GO:0016308">
    <property type="term" value="F:1-phosphatidylinositol-4-phosphate 5-kinase activity"/>
    <property type="evidence" value="ECO:0007669"/>
    <property type="project" value="UniProtKB-EC"/>
</dbReference>
<dbReference type="PROSITE" id="PS51257">
    <property type="entry name" value="PROKAR_LIPOPROTEIN"/>
    <property type="match status" value="1"/>
</dbReference>
<dbReference type="Pfam" id="PF07661">
    <property type="entry name" value="MORN_2"/>
    <property type="match status" value="3"/>
</dbReference>
<name>A0A090X4R7_9FLAO</name>
<dbReference type="Proteomes" id="UP000029643">
    <property type="component" value="Unassembled WGS sequence"/>
</dbReference>